<organism evidence="2 3">
    <name type="scientific">Virgisporangium aliadipatigenens</name>
    <dbReference type="NCBI Taxonomy" id="741659"/>
    <lineage>
        <taxon>Bacteria</taxon>
        <taxon>Bacillati</taxon>
        <taxon>Actinomycetota</taxon>
        <taxon>Actinomycetes</taxon>
        <taxon>Micromonosporales</taxon>
        <taxon>Micromonosporaceae</taxon>
        <taxon>Virgisporangium</taxon>
    </lineage>
</organism>
<dbReference type="Proteomes" id="UP000619260">
    <property type="component" value="Unassembled WGS sequence"/>
</dbReference>
<evidence type="ECO:0000313" key="2">
    <source>
        <dbReference type="EMBL" id="GIJ47854.1"/>
    </source>
</evidence>
<sequence>MTPPLTLTSSRRPDGVAVLAAAGEIDLSNARTFASALAGAVSDDGPLLVDLTGVEYLDSAGLAALLPHVARIRIVVGELLAPVITIAGLTDITTVDGR</sequence>
<dbReference type="PROSITE" id="PS50801">
    <property type="entry name" value="STAS"/>
    <property type="match status" value="1"/>
</dbReference>
<dbReference type="Gene3D" id="3.30.750.24">
    <property type="entry name" value="STAS domain"/>
    <property type="match status" value="1"/>
</dbReference>
<dbReference type="Pfam" id="PF13466">
    <property type="entry name" value="STAS_2"/>
    <property type="match status" value="1"/>
</dbReference>
<dbReference type="InterPro" id="IPR036513">
    <property type="entry name" value="STAS_dom_sf"/>
</dbReference>
<keyword evidence="3" id="KW-1185">Reference proteome</keyword>
<proteinExistence type="predicted"/>
<accession>A0A8J3YLV4</accession>
<reference evidence="2" key="1">
    <citation type="submission" date="2021-01" db="EMBL/GenBank/DDBJ databases">
        <title>Whole genome shotgun sequence of Virgisporangium aliadipatigenens NBRC 105644.</title>
        <authorList>
            <person name="Komaki H."/>
            <person name="Tamura T."/>
        </authorList>
    </citation>
    <scope>NUCLEOTIDE SEQUENCE</scope>
    <source>
        <strain evidence="2">NBRC 105644</strain>
    </source>
</reference>
<gene>
    <name evidence="2" type="primary">rsbV_4</name>
    <name evidence="2" type="ORF">Val02_47400</name>
</gene>
<dbReference type="EMBL" id="BOPF01000018">
    <property type="protein sequence ID" value="GIJ47854.1"/>
    <property type="molecule type" value="Genomic_DNA"/>
</dbReference>
<dbReference type="RefSeq" id="WP_203901361.1">
    <property type="nucleotide sequence ID" value="NZ_BOPF01000018.1"/>
</dbReference>
<evidence type="ECO:0000313" key="3">
    <source>
        <dbReference type="Proteomes" id="UP000619260"/>
    </source>
</evidence>
<protein>
    <submittedName>
        <fullName evidence="2">Anti-anti-sigma factor</fullName>
    </submittedName>
</protein>
<evidence type="ECO:0000259" key="1">
    <source>
        <dbReference type="PROSITE" id="PS50801"/>
    </source>
</evidence>
<dbReference type="InterPro" id="IPR002645">
    <property type="entry name" value="STAS_dom"/>
</dbReference>
<dbReference type="AlphaFoldDB" id="A0A8J3YLV4"/>
<feature type="domain" description="STAS" evidence="1">
    <location>
        <begin position="6"/>
        <end position="98"/>
    </location>
</feature>
<comment type="caution">
    <text evidence="2">The sequence shown here is derived from an EMBL/GenBank/DDBJ whole genome shotgun (WGS) entry which is preliminary data.</text>
</comment>
<dbReference type="CDD" id="cd07043">
    <property type="entry name" value="STAS_anti-anti-sigma_factors"/>
    <property type="match status" value="1"/>
</dbReference>
<name>A0A8J3YLV4_9ACTN</name>
<dbReference type="InterPro" id="IPR058548">
    <property type="entry name" value="MlaB-like_STAS"/>
</dbReference>
<dbReference type="SUPFAM" id="SSF52091">
    <property type="entry name" value="SpoIIaa-like"/>
    <property type="match status" value="1"/>
</dbReference>